<keyword evidence="1" id="KW-1133">Transmembrane helix</keyword>
<sequence length="208" mass="22111">MSKWMLGVAKFVPMLVLALLSARASAGTVQVPSDIAITLTAAPTAALRPGQPVEFTLGVTNNGPAPVRRLLITGPDVYDQIYLPGGAWTDCPMFLTVVDGSAASYWYLFWYPAFPNAPDIAVGETRTCRFRLELTPAAQAVTPVSVGLPSFYLDPNPSNDRATVLLTRAVTPAATPVPTLARSVLVLLAGLLAGIAALRLFRLTGNRF</sequence>
<organism evidence="3 4">
    <name type="scientific">Tahibacter harae</name>
    <dbReference type="NCBI Taxonomy" id="2963937"/>
    <lineage>
        <taxon>Bacteria</taxon>
        <taxon>Pseudomonadati</taxon>
        <taxon>Pseudomonadota</taxon>
        <taxon>Gammaproteobacteria</taxon>
        <taxon>Lysobacterales</taxon>
        <taxon>Rhodanobacteraceae</taxon>
        <taxon>Tahibacter</taxon>
    </lineage>
</organism>
<dbReference type="EMBL" id="JANFQO010000053">
    <property type="protein sequence ID" value="MCQ4167715.1"/>
    <property type="molecule type" value="Genomic_DNA"/>
</dbReference>
<keyword evidence="1" id="KW-0812">Transmembrane</keyword>
<evidence type="ECO:0000256" key="2">
    <source>
        <dbReference type="SAM" id="SignalP"/>
    </source>
</evidence>
<dbReference type="Proteomes" id="UP001165498">
    <property type="component" value="Unassembled WGS sequence"/>
</dbReference>
<keyword evidence="2" id="KW-0732">Signal</keyword>
<evidence type="ECO:0000313" key="3">
    <source>
        <dbReference type="EMBL" id="MCQ4167715.1"/>
    </source>
</evidence>
<name>A0ABT1QZJ9_9GAMM</name>
<protein>
    <submittedName>
        <fullName evidence="3">DUF11 domain-containing protein</fullName>
    </submittedName>
</protein>
<feature type="chain" id="PRO_5047371689" evidence="2">
    <location>
        <begin position="27"/>
        <end position="208"/>
    </location>
</feature>
<evidence type="ECO:0000256" key="1">
    <source>
        <dbReference type="SAM" id="Phobius"/>
    </source>
</evidence>
<feature type="transmembrane region" description="Helical" evidence="1">
    <location>
        <begin position="180"/>
        <end position="201"/>
    </location>
</feature>
<evidence type="ECO:0000313" key="4">
    <source>
        <dbReference type="Proteomes" id="UP001165498"/>
    </source>
</evidence>
<accession>A0ABT1QZJ9</accession>
<dbReference type="RefSeq" id="WP_255916896.1">
    <property type="nucleotide sequence ID" value="NZ_JANFQO010000053.1"/>
</dbReference>
<feature type="signal peptide" evidence="2">
    <location>
        <begin position="1"/>
        <end position="26"/>
    </location>
</feature>
<proteinExistence type="predicted"/>
<gene>
    <name evidence="3" type="ORF">NM961_23650</name>
</gene>
<reference evidence="3" key="1">
    <citation type="submission" date="2022-07" db="EMBL/GenBank/DDBJ databases">
        <title>Tahibacter sp., a new gammaproteobacterium isolated from the silt sample collected at pig farm.</title>
        <authorList>
            <person name="Chen H."/>
        </authorList>
    </citation>
    <scope>NUCLEOTIDE SEQUENCE</scope>
    <source>
        <strain evidence="3">P2K</strain>
    </source>
</reference>
<comment type="caution">
    <text evidence="3">The sequence shown here is derived from an EMBL/GenBank/DDBJ whole genome shotgun (WGS) entry which is preliminary data.</text>
</comment>
<keyword evidence="4" id="KW-1185">Reference proteome</keyword>
<keyword evidence="1" id="KW-0472">Membrane</keyword>